<dbReference type="STRING" id="1077348.A0A2G8S3X9"/>
<evidence type="ECO:0000313" key="3">
    <source>
        <dbReference type="Proteomes" id="UP000230002"/>
    </source>
</evidence>
<sequence length="329" mass="37009">MYQSATVPERLLLWVYTNPARGTAYYKWHEAERVPALRDHMPPSTVFLACSRWVAADGAAPAYLSLYDLARGSAASAVHDPAYVALSEKHALETRAAAFVESRVYEPVVPPSPLALPTPPWTWTWSWNWMDGNGSEGTDESEDSGSDEERRRPQTRYISVIEADLHAFAEGEFCRWYDEEHILLLARVPGWVRSRRYVLKEKLEVGASDSDSDSERGLGGVGVGVATDTDAEMETATGSEGGNGDGSREEEEEKGRERENSKPKPGGREMEFEEHGADRPPKFLAIHEWASLDAFETKQYRRATNTPWRTEVLKEGRVLRYEIRVFRAA</sequence>
<name>A0A2G8S3X9_9APHY</name>
<proteinExistence type="predicted"/>
<dbReference type="EMBL" id="AYKW01000023">
    <property type="protein sequence ID" value="PIL28445.1"/>
    <property type="molecule type" value="Genomic_DNA"/>
</dbReference>
<dbReference type="AlphaFoldDB" id="A0A2G8S3X9"/>
<evidence type="ECO:0000256" key="1">
    <source>
        <dbReference type="SAM" id="MobiDB-lite"/>
    </source>
</evidence>
<reference evidence="2 3" key="1">
    <citation type="journal article" date="2015" name="Sci. Rep.">
        <title>Chromosome-level genome map provides insights into diverse defense mechanisms in the medicinal fungus Ganoderma sinense.</title>
        <authorList>
            <person name="Zhu Y."/>
            <person name="Xu J."/>
            <person name="Sun C."/>
            <person name="Zhou S."/>
            <person name="Xu H."/>
            <person name="Nelson D.R."/>
            <person name="Qian J."/>
            <person name="Song J."/>
            <person name="Luo H."/>
            <person name="Xiang L."/>
            <person name="Li Y."/>
            <person name="Xu Z."/>
            <person name="Ji A."/>
            <person name="Wang L."/>
            <person name="Lu S."/>
            <person name="Hayward A."/>
            <person name="Sun W."/>
            <person name="Li X."/>
            <person name="Schwartz D.C."/>
            <person name="Wang Y."/>
            <person name="Chen S."/>
        </authorList>
    </citation>
    <scope>NUCLEOTIDE SEQUENCE [LARGE SCALE GENOMIC DNA]</scope>
    <source>
        <strain evidence="2 3">ZZ0214-1</strain>
    </source>
</reference>
<feature type="region of interest" description="Disordered" evidence="1">
    <location>
        <begin position="205"/>
        <end position="280"/>
    </location>
</feature>
<keyword evidence="3" id="KW-1185">Reference proteome</keyword>
<comment type="caution">
    <text evidence="2">The sequence shown here is derived from an EMBL/GenBank/DDBJ whole genome shotgun (WGS) entry which is preliminary data.</text>
</comment>
<feature type="compositionally biased region" description="Low complexity" evidence="1">
    <location>
        <begin position="224"/>
        <end position="238"/>
    </location>
</feature>
<gene>
    <name evidence="2" type="ORF">GSI_08479</name>
</gene>
<evidence type="ECO:0000313" key="2">
    <source>
        <dbReference type="EMBL" id="PIL28445.1"/>
    </source>
</evidence>
<feature type="compositionally biased region" description="Acidic residues" evidence="1">
    <location>
        <begin position="137"/>
        <end position="146"/>
    </location>
</feature>
<dbReference type="Proteomes" id="UP000230002">
    <property type="component" value="Unassembled WGS sequence"/>
</dbReference>
<dbReference type="OrthoDB" id="2851338at2759"/>
<feature type="compositionally biased region" description="Basic and acidic residues" evidence="1">
    <location>
        <begin position="253"/>
        <end position="280"/>
    </location>
</feature>
<accession>A0A2G8S3X9</accession>
<organism evidence="2 3">
    <name type="scientific">Ganoderma sinense ZZ0214-1</name>
    <dbReference type="NCBI Taxonomy" id="1077348"/>
    <lineage>
        <taxon>Eukaryota</taxon>
        <taxon>Fungi</taxon>
        <taxon>Dikarya</taxon>
        <taxon>Basidiomycota</taxon>
        <taxon>Agaricomycotina</taxon>
        <taxon>Agaricomycetes</taxon>
        <taxon>Polyporales</taxon>
        <taxon>Polyporaceae</taxon>
        <taxon>Ganoderma</taxon>
    </lineage>
</organism>
<protein>
    <submittedName>
        <fullName evidence="2">Uncharacterized protein</fullName>
    </submittedName>
</protein>
<feature type="region of interest" description="Disordered" evidence="1">
    <location>
        <begin position="132"/>
        <end position="153"/>
    </location>
</feature>